<dbReference type="InterPro" id="IPR015943">
    <property type="entry name" value="WD40/YVTN_repeat-like_dom_sf"/>
</dbReference>
<dbReference type="PANTHER" id="PTHR47197">
    <property type="entry name" value="PROTEIN NIRF"/>
    <property type="match status" value="1"/>
</dbReference>
<organism evidence="2 3">
    <name type="scientific">Pseudomonas veronii</name>
    <dbReference type="NCBI Taxonomy" id="76761"/>
    <lineage>
        <taxon>Bacteria</taxon>
        <taxon>Pseudomonadati</taxon>
        <taxon>Pseudomonadota</taxon>
        <taxon>Gammaproteobacteria</taxon>
        <taxon>Pseudomonadales</taxon>
        <taxon>Pseudomonadaceae</taxon>
        <taxon>Pseudomonas</taxon>
    </lineage>
</organism>
<dbReference type="Gene3D" id="2.130.10.10">
    <property type="entry name" value="YVTN repeat-like/Quinoprotein amine dehydrogenase"/>
    <property type="match status" value="2"/>
</dbReference>
<evidence type="ECO:0000256" key="1">
    <source>
        <dbReference type="SAM" id="MobiDB-lite"/>
    </source>
</evidence>
<reference evidence="2 3" key="1">
    <citation type="journal article" date="2020" name="Front. Microbiol.">
        <title>Genetic Organization of the aprX-lipA2 Operon Affects the Proteolytic Potential of Pseudomonas Species in Milk.</title>
        <authorList>
            <person name="Maier C."/>
            <person name="Huptas C."/>
            <person name="von Neubeck M."/>
            <person name="Scherer S."/>
            <person name="Wenning M."/>
            <person name="Lucking G."/>
        </authorList>
    </citation>
    <scope>NUCLEOTIDE SEQUENCE [LARGE SCALE GENOMIC DNA]</scope>
    <source>
        <strain evidence="2 3">WS 4671</strain>
    </source>
</reference>
<name>A0A7Y0ZU16_PSEVE</name>
<sequence length="1204" mass="129805">MATDSDDQALIPADNALPVLPYDPPSDEFSAREPDEPRSEGFTLPQVDGSTLTPQSFRQTPFADLPLYLPTLSTPVVSFDGGLNRAALEVNEKGVTCILFSYLNQAENDFIELMLNDERVVFHTVTEDEALKGTQIVLYVPSKHFISEAGNALQAFVTPLGGNTQQTKRFNIKVDIEHPGGRDPIASTWQNENLPKPIFPDDVIQFGVDSDTAGKGVPVIIDYYPVDSSAPVANRRKVRDRIRLSIGGVVVEHRVSEFEAAGTAPITIWVYANTWATVGSGVKICEYNLFDEVGNASLGFSPEQELTVRLDDGAQPLLREAYIDEAEQDPDGNDQLDADGLGGEPATIIVPVRNEGYISGDTIRVRVNGLTAEGIRIITFYDFPVVSPTIVTAKIPWPFADILPLVNGRIQLTYQRIRTGVLPRDSRGANVNIVGTPGEVGLAAPIVEAAMGGTLPDPTVNPFEVLIKTYPGQLSNDRVTLVLEGTFANGRSYYAEYSDMAGIGDIYFDLPNGPGGPIAQLEGGSLITYYKVNNRPPSRRLELSIGETQASLRAPTTRQAVPPNHVFDPLVSKANLNVTVHHHASFVLNAVVTLHFEGSKAGGSNPPIAFLIDSNWLGADLPFTIPRTIVLNNLNGSARLYYTVDAPGQPRQLISHDLVITIGSALELPEPVVLESTPIKPPSLASINPLHVLPPRPAVVTVRVTYAMLASDNVKVHIIGESGTGIGTPNIPMKPGIPDAGEEYITFTTSNVFVGANLGRKCRVFFEVTRDNAITQSRELTLEVEELPEQEFELVSIPEASGGAINTAVANNVRIDKWPFFRAGQPVWIQLLSTTNRDLRLAVGVTSAEFNAGRTLDLIPASYLSGLENNSEVAVKAWVSLDGSNSLETAKYFKVPTYVTRKGSGEIIRHITVGNGPNQIAISRDGNTVCVLNARAYSVSVINFASGAIRTLAYNYVYRLALHPTEPRLFLSANTGLGANYQAPVLNLSTFTFSYPFAFSYSAAYAIGINPTGSRMFIGLLASGSSLAFSVFDTTSGQYVTNFGGTAGPRAIVTNPQGTAIFTTGYNTERYTLSSGVRTHTVVNGAVAQELAHTGFDAPLERLYVSVSGLNKLDIYNTENDSLTFIKSLTGLSDPRGIAFHPTRPLAYVSELAGNRVRVIDMNSETLIGTINGFDQPNGLACTPDGQYLLVCNSGNTTVAVVSI</sequence>
<evidence type="ECO:0000313" key="3">
    <source>
        <dbReference type="Proteomes" id="UP000552560"/>
    </source>
</evidence>
<dbReference type="InterPro" id="IPR011044">
    <property type="entry name" value="Quino_amine_DH_bsu"/>
</dbReference>
<comment type="caution">
    <text evidence="2">The sequence shown here is derived from an EMBL/GenBank/DDBJ whole genome shotgun (WGS) entry which is preliminary data.</text>
</comment>
<dbReference type="RefSeq" id="WP_057004966.1">
    <property type="nucleotide sequence ID" value="NZ_CP149793.1"/>
</dbReference>
<feature type="compositionally biased region" description="Basic and acidic residues" evidence="1">
    <location>
        <begin position="29"/>
        <end position="39"/>
    </location>
</feature>
<dbReference type="EMBL" id="JAAQWE010000014">
    <property type="protein sequence ID" value="NMX98023.1"/>
    <property type="molecule type" value="Genomic_DNA"/>
</dbReference>
<dbReference type="AlphaFoldDB" id="A0A7Y0ZU16"/>
<gene>
    <name evidence="2" type="ORF">HBO43_15590</name>
</gene>
<protein>
    <submittedName>
        <fullName evidence="2">YncE family protein</fullName>
    </submittedName>
</protein>
<proteinExistence type="predicted"/>
<dbReference type="Proteomes" id="UP000552560">
    <property type="component" value="Unassembled WGS sequence"/>
</dbReference>
<dbReference type="PANTHER" id="PTHR47197:SF3">
    <property type="entry name" value="DIHYDRO-HEME D1 DEHYDROGENASE"/>
    <property type="match status" value="1"/>
</dbReference>
<evidence type="ECO:0000313" key="2">
    <source>
        <dbReference type="EMBL" id="NMX98023.1"/>
    </source>
</evidence>
<feature type="region of interest" description="Disordered" evidence="1">
    <location>
        <begin position="1"/>
        <end position="50"/>
    </location>
</feature>
<dbReference type="InterPro" id="IPR051200">
    <property type="entry name" value="Host-pathogen_enzymatic-act"/>
</dbReference>
<dbReference type="SUPFAM" id="SSF50969">
    <property type="entry name" value="YVTN repeat-like/Quinoprotein amine dehydrogenase"/>
    <property type="match status" value="1"/>
</dbReference>
<dbReference type="OrthoDB" id="6983889at2"/>
<accession>A0A7Y0ZU16</accession>